<dbReference type="Pfam" id="PF07980">
    <property type="entry name" value="SusD_RagB"/>
    <property type="match status" value="1"/>
</dbReference>
<dbReference type="EMBL" id="QNUL01000012">
    <property type="protein sequence ID" value="REA60086.1"/>
    <property type="molecule type" value="Genomic_DNA"/>
</dbReference>
<feature type="signal peptide" evidence="6">
    <location>
        <begin position="1"/>
        <end position="25"/>
    </location>
</feature>
<dbReference type="Gene3D" id="1.25.40.390">
    <property type="match status" value="1"/>
</dbReference>
<evidence type="ECO:0000256" key="6">
    <source>
        <dbReference type="SAM" id="SignalP"/>
    </source>
</evidence>
<organism evidence="9 10">
    <name type="scientific">Dyadobacter luteus</name>
    <dbReference type="NCBI Taxonomy" id="2259619"/>
    <lineage>
        <taxon>Bacteria</taxon>
        <taxon>Pseudomonadati</taxon>
        <taxon>Bacteroidota</taxon>
        <taxon>Cytophagia</taxon>
        <taxon>Cytophagales</taxon>
        <taxon>Spirosomataceae</taxon>
        <taxon>Dyadobacter</taxon>
    </lineage>
</organism>
<dbReference type="Proteomes" id="UP000256373">
    <property type="component" value="Unassembled WGS sequence"/>
</dbReference>
<feature type="domain" description="RagB/SusD" evidence="7">
    <location>
        <begin position="365"/>
        <end position="622"/>
    </location>
</feature>
<dbReference type="PROSITE" id="PS51257">
    <property type="entry name" value="PROKAR_LIPOPROTEIN"/>
    <property type="match status" value="1"/>
</dbReference>
<keyword evidence="3 6" id="KW-0732">Signal</keyword>
<keyword evidence="5" id="KW-0998">Cell outer membrane</keyword>
<feature type="domain" description="SusD-like N-terminal" evidence="8">
    <location>
        <begin position="86"/>
        <end position="240"/>
    </location>
</feature>
<feature type="chain" id="PRO_5017763988" evidence="6">
    <location>
        <begin position="26"/>
        <end position="646"/>
    </location>
</feature>
<evidence type="ECO:0000259" key="8">
    <source>
        <dbReference type="Pfam" id="PF14322"/>
    </source>
</evidence>
<accession>A0A3D8Y9E1</accession>
<dbReference type="Pfam" id="PF14322">
    <property type="entry name" value="SusD-like_3"/>
    <property type="match status" value="1"/>
</dbReference>
<evidence type="ECO:0000256" key="2">
    <source>
        <dbReference type="ARBA" id="ARBA00006275"/>
    </source>
</evidence>
<reference evidence="9 10" key="1">
    <citation type="submission" date="2018-07" db="EMBL/GenBank/DDBJ databases">
        <title>Dyadobacter roseus sp. nov., isolated from rose rhizosphere soil.</title>
        <authorList>
            <person name="Chen L."/>
        </authorList>
    </citation>
    <scope>NUCLEOTIDE SEQUENCE [LARGE SCALE GENOMIC DNA]</scope>
    <source>
        <strain evidence="9 10">RS19</strain>
    </source>
</reference>
<dbReference type="GO" id="GO:0009279">
    <property type="term" value="C:cell outer membrane"/>
    <property type="evidence" value="ECO:0007669"/>
    <property type="project" value="UniProtKB-SubCell"/>
</dbReference>
<sequence length="646" mass="73952">MKSIYQKLRLNLKPGKVLLTLGALAASVTGCKEDYLKPEPLSLFEPGLTFSTKSGLDAALAICDRHIRSYWTYFEYTDLSLPISTEYMFSEMAVHSKTDDGNIFADVATRLTPTDLPERLSYFWGESYNGIKYANTILSFIGNVEGLSEDIKNEYRGRALFHRSFRYMALAFEFKDVPLITKILEVPKLNYRSTSREAILKMITADMEKAVEWVPNQSQMALTGLVNKGACRQLLIKCYLATGQFDKAIEQADLLINQSGYSLMQNNFGNDIRPYGATWPVTRNVVWDLHRPENKAIGTNKETIMVMLNRINTDMGIKMNTMRNWLPLMDYSGTKSPDGKQAFRYFPSSNGNFRINHDYVHALGRGIGHIRPTYFAQKSLWYVNGKDDPTDLRHSSATGNWVRMDSLKYNDPSSTYYGRNASLRTPTGAMATDDTIRCWFDWPHYKYYIEDPNETQNANEANHRGGAGDWYLYRLAETYLLRAEAKFYKGDIAGATADVNTIRQRAKCTQFYTAVTLGDIMNERARELHMEEWRFTELSRVSYSLALSGKADEWGNTYTVNNLAQKSYWFQRIEHYSDFYNKSKVTVRNRSYTMGAHNINWPIPQSAINANSGNRLNQNPGYSGYDPSVVPWQTWEEAVADEDKVQ</sequence>
<keyword evidence="10" id="KW-1185">Reference proteome</keyword>
<evidence type="ECO:0000256" key="1">
    <source>
        <dbReference type="ARBA" id="ARBA00004442"/>
    </source>
</evidence>
<proteinExistence type="inferred from homology"/>
<evidence type="ECO:0000256" key="5">
    <source>
        <dbReference type="ARBA" id="ARBA00023237"/>
    </source>
</evidence>
<gene>
    <name evidence="9" type="ORF">DSL64_15510</name>
</gene>
<keyword evidence="4" id="KW-0472">Membrane</keyword>
<dbReference type="InterPro" id="IPR033985">
    <property type="entry name" value="SusD-like_N"/>
</dbReference>
<comment type="subcellular location">
    <subcellularLocation>
        <location evidence="1">Cell outer membrane</location>
    </subcellularLocation>
</comment>
<evidence type="ECO:0000313" key="9">
    <source>
        <dbReference type="EMBL" id="REA60086.1"/>
    </source>
</evidence>
<comment type="similarity">
    <text evidence="2">Belongs to the SusD family.</text>
</comment>
<comment type="caution">
    <text evidence="9">The sequence shown here is derived from an EMBL/GenBank/DDBJ whole genome shotgun (WGS) entry which is preliminary data.</text>
</comment>
<evidence type="ECO:0000256" key="3">
    <source>
        <dbReference type="ARBA" id="ARBA00022729"/>
    </source>
</evidence>
<evidence type="ECO:0000259" key="7">
    <source>
        <dbReference type="Pfam" id="PF07980"/>
    </source>
</evidence>
<dbReference type="AlphaFoldDB" id="A0A3D8Y9E1"/>
<dbReference type="SUPFAM" id="SSF48452">
    <property type="entry name" value="TPR-like"/>
    <property type="match status" value="1"/>
</dbReference>
<dbReference type="InterPro" id="IPR012944">
    <property type="entry name" value="SusD_RagB_dom"/>
</dbReference>
<evidence type="ECO:0000313" key="10">
    <source>
        <dbReference type="Proteomes" id="UP000256373"/>
    </source>
</evidence>
<protein>
    <submittedName>
        <fullName evidence="9">RagB/SusD family nutrient uptake outer membrane protein</fullName>
    </submittedName>
</protein>
<dbReference type="InterPro" id="IPR011990">
    <property type="entry name" value="TPR-like_helical_dom_sf"/>
</dbReference>
<dbReference type="RefSeq" id="WP_115831831.1">
    <property type="nucleotide sequence ID" value="NZ_QNUL01000012.1"/>
</dbReference>
<name>A0A3D8Y9E1_9BACT</name>
<dbReference type="OrthoDB" id="906516at2"/>
<evidence type="ECO:0000256" key="4">
    <source>
        <dbReference type="ARBA" id="ARBA00023136"/>
    </source>
</evidence>